<name>A0ABN9A8Q9_RANTA</name>
<dbReference type="Proteomes" id="UP001176941">
    <property type="component" value="Chromosome Y"/>
</dbReference>
<feature type="region of interest" description="Disordered" evidence="1">
    <location>
        <begin position="334"/>
        <end position="372"/>
    </location>
</feature>
<dbReference type="EMBL" id="OX460344">
    <property type="protein sequence ID" value="CAI9181362.1"/>
    <property type="molecule type" value="Genomic_DNA"/>
</dbReference>
<sequence>MFQENSIETRILSRVKQITSPGWVHETSARAWCTGKTQRDRVEREAPKQRRSPESCLLPECDPVTNGTTIKGARGPRCPYSCDDLVHLLQGLAHLHRPALPRYVPRSEQGIPENQSHSVGSGLSFWESLEPREVMAGLCDNCTCVVGILQCQAVPACPGPGVWGSWDECSITSGGREQLPGACPPEPHLLHPGLQRMSTGGVGQRTGPRQVAPARVSALSPPPQECPLCAHSLMLQELEAAELISTCRAASTSSPSSAGHSLGAPGLECSWLYSFGFSSHTYKDTCSFSLSATTSISYIMSSTSSWNQQQHDPRQFCPLQVCDFHTASTLNKVTSSPGTPPGACNIPDDHTVPAGRRGPDPDPRITTTKVHSPPWLRPSSGCVSLSTWPWP</sequence>
<feature type="compositionally biased region" description="Basic and acidic residues" evidence="1">
    <location>
        <begin position="347"/>
        <end position="363"/>
    </location>
</feature>
<protein>
    <submittedName>
        <fullName evidence="2">Uncharacterized protein</fullName>
    </submittedName>
</protein>
<gene>
    <name evidence="2" type="ORF">MRATA1EN1_LOCUS30324</name>
</gene>
<keyword evidence="3" id="KW-1185">Reference proteome</keyword>
<evidence type="ECO:0000313" key="2">
    <source>
        <dbReference type="EMBL" id="CAI9181362.1"/>
    </source>
</evidence>
<feature type="compositionally biased region" description="Basic and acidic residues" evidence="1">
    <location>
        <begin position="37"/>
        <end position="53"/>
    </location>
</feature>
<feature type="region of interest" description="Disordered" evidence="1">
    <location>
        <begin position="35"/>
        <end position="55"/>
    </location>
</feature>
<reference evidence="2" key="1">
    <citation type="submission" date="2023-04" db="EMBL/GenBank/DDBJ databases">
        <authorList>
            <consortium name="ELIXIR-Norway"/>
        </authorList>
    </citation>
    <scope>NUCLEOTIDE SEQUENCE [LARGE SCALE GENOMIC DNA]</scope>
</reference>
<accession>A0ABN9A8Q9</accession>
<evidence type="ECO:0000256" key="1">
    <source>
        <dbReference type="SAM" id="MobiDB-lite"/>
    </source>
</evidence>
<proteinExistence type="predicted"/>
<organism evidence="2 3">
    <name type="scientific">Rangifer tarandus platyrhynchus</name>
    <name type="common">Svalbard reindeer</name>
    <dbReference type="NCBI Taxonomy" id="3082113"/>
    <lineage>
        <taxon>Eukaryota</taxon>
        <taxon>Metazoa</taxon>
        <taxon>Chordata</taxon>
        <taxon>Craniata</taxon>
        <taxon>Vertebrata</taxon>
        <taxon>Euteleostomi</taxon>
        <taxon>Mammalia</taxon>
        <taxon>Eutheria</taxon>
        <taxon>Laurasiatheria</taxon>
        <taxon>Artiodactyla</taxon>
        <taxon>Ruminantia</taxon>
        <taxon>Pecora</taxon>
        <taxon>Cervidae</taxon>
        <taxon>Odocoileinae</taxon>
        <taxon>Rangifer</taxon>
    </lineage>
</organism>
<evidence type="ECO:0000313" key="3">
    <source>
        <dbReference type="Proteomes" id="UP001176941"/>
    </source>
</evidence>